<dbReference type="RefSeq" id="WP_144842859.1">
    <property type="nucleotide sequence ID" value="NZ_VNJI01000002.1"/>
</dbReference>
<dbReference type="Pfam" id="PF10706">
    <property type="entry name" value="Aminoglyc_resit"/>
    <property type="match status" value="1"/>
</dbReference>
<evidence type="ECO:0000313" key="2">
    <source>
        <dbReference type="Proteomes" id="UP000317036"/>
    </source>
</evidence>
<sequence length="199" mass="22542">MNKHMNSKLTDPLQAAMMELSLRTQGLNLSWLVGGSTGLLIQGVPLAAEPRDLDIYIDRGQAHAMHQALQAYSVDPQAESETNIYRSILSHYDIGGVRVELVGAFEVRALESEYRVEADFLHTESEVHIELATNERITLMPLVHELIFNVLRARPDRYEAIAEACRANDLPQHRALFERLAERNTFSPILRHKCEQLLS</sequence>
<dbReference type="InterPro" id="IPR019646">
    <property type="entry name" value="Aminoglyc_AdlTrfase"/>
</dbReference>
<keyword evidence="2" id="KW-1185">Reference proteome</keyword>
<protein>
    <recommendedName>
        <fullName evidence="3">Nucleotidyl transferase AbiEii/AbiGii toxin family protein</fullName>
    </recommendedName>
</protein>
<name>A0A559KHJ4_9BACL</name>
<dbReference type="OrthoDB" id="2678373at2"/>
<reference evidence="1 2" key="1">
    <citation type="submission" date="2019-07" db="EMBL/GenBank/DDBJ databases">
        <authorList>
            <person name="Kim J."/>
        </authorList>
    </citation>
    <scope>NUCLEOTIDE SEQUENCE [LARGE SCALE GENOMIC DNA]</scope>
    <source>
        <strain evidence="1 2">JC52</strain>
    </source>
</reference>
<dbReference type="InterPro" id="IPR043519">
    <property type="entry name" value="NT_sf"/>
</dbReference>
<evidence type="ECO:0008006" key="3">
    <source>
        <dbReference type="Google" id="ProtNLM"/>
    </source>
</evidence>
<accession>A0A559KHJ4</accession>
<dbReference type="Proteomes" id="UP000317036">
    <property type="component" value="Unassembled WGS sequence"/>
</dbReference>
<comment type="caution">
    <text evidence="1">The sequence shown here is derived from an EMBL/GenBank/DDBJ whole genome shotgun (WGS) entry which is preliminary data.</text>
</comment>
<evidence type="ECO:0000313" key="1">
    <source>
        <dbReference type="EMBL" id="TVY11602.1"/>
    </source>
</evidence>
<dbReference type="SUPFAM" id="SSF81301">
    <property type="entry name" value="Nucleotidyltransferase"/>
    <property type="match status" value="1"/>
</dbReference>
<organism evidence="1 2">
    <name type="scientific">Paenibacillus cremeus</name>
    <dbReference type="NCBI Taxonomy" id="2163881"/>
    <lineage>
        <taxon>Bacteria</taxon>
        <taxon>Bacillati</taxon>
        <taxon>Bacillota</taxon>
        <taxon>Bacilli</taxon>
        <taxon>Bacillales</taxon>
        <taxon>Paenibacillaceae</taxon>
        <taxon>Paenibacillus</taxon>
    </lineage>
</organism>
<proteinExistence type="predicted"/>
<dbReference type="AlphaFoldDB" id="A0A559KHJ4"/>
<dbReference type="EMBL" id="VNJI01000002">
    <property type="protein sequence ID" value="TVY11602.1"/>
    <property type="molecule type" value="Genomic_DNA"/>
</dbReference>
<dbReference type="Gene3D" id="3.30.460.40">
    <property type="match status" value="1"/>
</dbReference>
<gene>
    <name evidence="1" type="ORF">FPZ49_02555</name>
</gene>